<gene>
    <name evidence="1" type="ORF">CNMCM5793_000873</name>
    <name evidence="2" type="ORF">CNMCM6106_009509</name>
</gene>
<dbReference type="Proteomes" id="UP000662466">
    <property type="component" value="Unassembled WGS sequence"/>
</dbReference>
<reference evidence="1" key="1">
    <citation type="submission" date="2020-06" db="EMBL/GenBank/DDBJ databases">
        <title>Draft genome sequences of strains closely related to Aspergillus parafelis and Aspergillus hiratsukae.</title>
        <authorList>
            <person name="Dos Santos R.A.C."/>
            <person name="Rivero-Menendez O."/>
            <person name="Steenwyk J.L."/>
            <person name="Mead M.E."/>
            <person name="Goldman G.H."/>
            <person name="Alastruey-Izquierdo A."/>
            <person name="Rokas A."/>
        </authorList>
    </citation>
    <scope>NUCLEOTIDE SEQUENCE</scope>
    <source>
        <strain evidence="1">CNM-CM5793</strain>
        <strain evidence="2">CNM-CM6106</strain>
    </source>
</reference>
<evidence type="ECO:0000313" key="3">
    <source>
        <dbReference type="Proteomes" id="UP000630445"/>
    </source>
</evidence>
<accession>A0A8H6PAX1</accession>
<dbReference type="EMBL" id="JACBAD010002007">
    <property type="protein sequence ID" value="KAF7122763.1"/>
    <property type="molecule type" value="Genomic_DNA"/>
</dbReference>
<dbReference type="AlphaFoldDB" id="A0A8H6PAX1"/>
<evidence type="ECO:0000313" key="2">
    <source>
        <dbReference type="EMBL" id="KAF7162690.1"/>
    </source>
</evidence>
<keyword evidence="3" id="KW-1185">Reference proteome</keyword>
<sequence>MFESIFLLIPLTTDKVQRSEVLLYDPANPITSLLHHAEITKEAASTTYHPPDIAVSVPPRGRQEAKHIVRRSPKTNGITQVKFMQLVPASQPPVLLDILTGPSLKLYVNPSIQIDLRGPTTSKSSSAWFRKRSVPAIKTMLVTRPTANLQVQCLVVQ</sequence>
<dbReference type="EMBL" id="JACBAF010002225">
    <property type="protein sequence ID" value="KAF7162690.1"/>
    <property type="molecule type" value="Genomic_DNA"/>
</dbReference>
<proteinExistence type="predicted"/>
<protein>
    <submittedName>
        <fullName evidence="1">Uncharacterized protein</fullName>
    </submittedName>
</protein>
<comment type="caution">
    <text evidence="1">The sequence shown here is derived from an EMBL/GenBank/DDBJ whole genome shotgun (WGS) entry which is preliminary data.</text>
</comment>
<evidence type="ECO:0000313" key="1">
    <source>
        <dbReference type="EMBL" id="KAF7122763.1"/>
    </source>
</evidence>
<organism evidence="1 3">
    <name type="scientific">Aspergillus hiratsukae</name>
    <dbReference type="NCBI Taxonomy" id="1194566"/>
    <lineage>
        <taxon>Eukaryota</taxon>
        <taxon>Fungi</taxon>
        <taxon>Dikarya</taxon>
        <taxon>Ascomycota</taxon>
        <taxon>Pezizomycotina</taxon>
        <taxon>Eurotiomycetes</taxon>
        <taxon>Eurotiomycetidae</taxon>
        <taxon>Eurotiales</taxon>
        <taxon>Aspergillaceae</taxon>
        <taxon>Aspergillus</taxon>
        <taxon>Aspergillus subgen. Fumigati</taxon>
    </lineage>
</organism>
<name>A0A8H6PAX1_9EURO</name>
<dbReference type="Proteomes" id="UP000630445">
    <property type="component" value="Unassembled WGS sequence"/>
</dbReference>